<dbReference type="SUPFAM" id="SSF57850">
    <property type="entry name" value="RING/U-box"/>
    <property type="match status" value="1"/>
</dbReference>
<name>A0AA36DDU3_9BILA</name>
<sequence length="434" mass="49222">MSSRVFFFDCAACRSPLDDERNLPHSIVEVEESNSGVGCESCFPDADFVEKPIAALFKMSNIKRTEDGWHAIGPMKILDCGGCNSPCIPDNGDELHRCQICPRIYCAEINTCEKLVARCCKKELVLCSEAVTTAIRRYNRSAGAHNRRLGYTEDHCKKFFARLATGHFHCDYCVRDFKVEMGAPMSCKMIACPECREKAGLPNLCKLCRPGPETHLEWAKRILKEWERRKAKKGNEDNEKTTEEGNGKENRPALVNDHRDPGTSPNIMPKQHGTYIVSHPEDICRNCKKTFVVESLFCCLDCEKETFCGACYVRGHKEHNYIELKDKLLTEMEDTTRDFVSQHYEALHRRGQDIQAENAKNANQLLAKSLEGLKLVPGQTDYASGAKICVEVRVTAENYEKCFEKLLLHVHIYNNELQELTQNLANSLQQCAPK</sequence>
<reference evidence="3" key="1">
    <citation type="submission" date="2023-06" db="EMBL/GenBank/DDBJ databases">
        <authorList>
            <person name="Delattre M."/>
        </authorList>
    </citation>
    <scope>NUCLEOTIDE SEQUENCE</scope>
    <source>
        <strain evidence="3">AF72</strain>
    </source>
</reference>
<evidence type="ECO:0000256" key="2">
    <source>
        <dbReference type="SAM" id="MobiDB-lite"/>
    </source>
</evidence>
<keyword evidence="1" id="KW-0175">Coiled coil</keyword>
<evidence type="ECO:0000256" key="1">
    <source>
        <dbReference type="SAM" id="Coils"/>
    </source>
</evidence>
<dbReference type="Proteomes" id="UP001177023">
    <property type="component" value="Unassembled WGS sequence"/>
</dbReference>
<feature type="region of interest" description="Disordered" evidence="2">
    <location>
        <begin position="229"/>
        <end position="270"/>
    </location>
</feature>
<feature type="coiled-coil region" evidence="1">
    <location>
        <begin position="403"/>
        <end position="430"/>
    </location>
</feature>
<dbReference type="AlphaFoldDB" id="A0AA36DDU3"/>
<proteinExistence type="predicted"/>
<feature type="compositionally biased region" description="Basic and acidic residues" evidence="2">
    <location>
        <begin position="229"/>
        <end position="261"/>
    </location>
</feature>
<comment type="caution">
    <text evidence="3">The sequence shown here is derived from an EMBL/GenBank/DDBJ whole genome shotgun (WGS) entry which is preliminary data.</text>
</comment>
<evidence type="ECO:0000313" key="3">
    <source>
        <dbReference type="EMBL" id="CAJ0584605.1"/>
    </source>
</evidence>
<organism evidence="3 4">
    <name type="scientific">Mesorhabditis spiculigera</name>
    <dbReference type="NCBI Taxonomy" id="96644"/>
    <lineage>
        <taxon>Eukaryota</taxon>
        <taxon>Metazoa</taxon>
        <taxon>Ecdysozoa</taxon>
        <taxon>Nematoda</taxon>
        <taxon>Chromadorea</taxon>
        <taxon>Rhabditida</taxon>
        <taxon>Rhabditina</taxon>
        <taxon>Rhabditomorpha</taxon>
        <taxon>Rhabditoidea</taxon>
        <taxon>Rhabditidae</taxon>
        <taxon>Mesorhabditinae</taxon>
        <taxon>Mesorhabditis</taxon>
    </lineage>
</organism>
<dbReference type="EMBL" id="CATQJA010002698">
    <property type="protein sequence ID" value="CAJ0584605.1"/>
    <property type="molecule type" value="Genomic_DNA"/>
</dbReference>
<gene>
    <name evidence="3" type="ORF">MSPICULIGERA_LOCUS22652</name>
</gene>
<feature type="non-terminal residue" evidence="3">
    <location>
        <position position="434"/>
    </location>
</feature>
<protein>
    <submittedName>
        <fullName evidence="3">Uncharacterized protein</fullName>
    </submittedName>
</protein>
<evidence type="ECO:0000313" key="4">
    <source>
        <dbReference type="Proteomes" id="UP001177023"/>
    </source>
</evidence>
<accession>A0AA36DDU3</accession>
<keyword evidence="4" id="KW-1185">Reference proteome</keyword>